<dbReference type="InterPro" id="IPR000195">
    <property type="entry name" value="Rab-GAP-TBC_dom"/>
</dbReference>
<feature type="compositionally biased region" description="Polar residues" evidence="1">
    <location>
        <begin position="77"/>
        <end position="86"/>
    </location>
</feature>
<dbReference type="Proteomes" id="UP000245609">
    <property type="component" value="Unassembled WGS sequence"/>
</dbReference>
<dbReference type="PROSITE" id="PS50086">
    <property type="entry name" value="TBC_RABGAP"/>
    <property type="match status" value="1"/>
</dbReference>
<dbReference type="EMBL" id="MBFS01001524">
    <property type="protein sequence ID" value="PVV00904.1"/>
    <property type="molecule type" value="Genomic_DNA"/>
</dbReference>
<dbReference type="PANTHER" id="PTHR47219">
    <property type="entry name" value="RAB GTPASE-ACTIVATING PROTEIN 1-LIKE"/>
    <property type="match status" value="1"/>
</dbReference>
<dbReference type="GO" id="GO:0005096">
    <property type="term" value="F:GTPase activator activity"/>
    <property type="evidence" value="ECO:0007669"/>
    <property type="project" value="TreeGrafter"/>
</dbReference>
<dbReference type="STRING" id="133381.A0A2T9Z8I5"/>
<feature type="domain" description="Rab-GAP TBC" evidence="2">
    <location>
        <begin position="484"/>
        <end position="679"/>
    </location>
</feature>
<evidence type="ECO:0000313" key="3">
    <source>
        <dbReference type="EMBL" id="PVV00904.1"/>
    </source>
</evidence>
<feature type="region of interest" description="Disordered" evidence="1">
    <location>
        <begin position="238"/>
        <end position="267"/>
    </location>
</feature>
<feature type="region of interest" description="Disordered" evidence="1">
    <location>
        <begin position="77"/>
        <end position="99"/>
    </location>
</feature>
<evidence type="ECO:0000259" key="2">
    <source>
        <dbReference type="PROSITE" id="PS50086"/>
    </source>
</evidence>
<dbReference type="SUPFAM" id="SSF47923">
    <property type="entry name" value="Ypt/Rab-GAP domain of gyp1p"/>
    <property type="match status" value="2"/>
</dbReference>
<feature type="non-terminal residue" evidence="3">
    <location>
        <position position="731"/>
    </location>
</feature>
<evidence type="ECO:0000256" key="1">
    <source>
        <dbReference type="SAM" id="MobiDB-lite"/>
    </source>
</evidence>
<reference evidence="3 4" key="1">
    <citation type="journal article" date="2018" name="MBio">
        <title>Comparative Genomics Reveals the Core Gene Toolbox for the Fungus-Insect Symbiosis.</title>
        <authorList>
            <person name="Wang Y."/>
            <person name="Stata M."/>
            <person name="Wang W."/>
            <person name="Stajich J.E."/>
            <person name="White M.M."/>
            <person name="Moncalvo J.M."/>
        </authorList>
    </citation>
    <scope>NUCLEOTIDE SEQUENCE [LARGE SCALE GENOMIC DNA]</scope>
    <source>
        <strain evidence="3 4">SC-DP-2</strain>
    </source>
</reference>
<dbReference type="SMART" id="SM00164">
    <property type="entry name" value="TBC"/>
    <property type="match status" value="1"/>
</dbReference>
<name>A0A2T9Z8I5_9FUNG</name>
<organism evidence="3 4">
    <name type="scientific">Smittium megazygosporum</name>
    <dbReference type="NCBI Taxonomy" id="133381"/>
    <lineage>
        <taxon>Eukaryota</taxon>
        <taxon>Fungi</taxon>
        <taxon>Fungi incertae sedis</taxon>
        <taxon>Zoopagomycota</taxon>
        <taxon>Kickxellomycotina</taxon>
        <taxon>Harpellomycetes</taxon>
        <taxon>Harpellales</taxon>
        <taxon>Legeriomycetaceae</taxon>
        <taxon>Smittium</taxon>
    </lineage>
</organism>
<evidence type="ECO:0000313" key="4">
    <source>
        <dbReference type="Proteomes" id="UP000245609"/>
    </source>
</evidence>
<comment type="caution">
    <text evidence="3">The sequence shown here is derived from an EMBL/GenBank/DDBJ whole genome shotgun (WGS) entry which is preliminary data.</text>
</comment>
<dbReference type="FunFam" id="1.10.8.270:FF:000016">
    <property type="entry name" value="TBC1 domain family member 2A"/>
    <property type="match status" value="1"/>
</dbReference>
<accession>A0A2T9Z8I5</accession>
<feature type="compositionally biased region" description="Pro residues" evidence="1">
    <location>
        <begin position="245"/>
        <end position="254"/>
    </location>
</feature>
<dbReference type="GO" id="GO:0031267">
    <property type="term" value="F:small GTPase binding"/>
    <property type="evidence" value="ECO:0007669"/>
    <property type="project" value="TreeGrafter"/>
</dbReference>
<dbReference type="Pfam" id="PF00566">
    <property type="entry name" value="RabGAP-TBC"/>
    <property type="match status" value="1"/>
</dbReference>
<dbReference type="Gene3D" id="1.10.472.80">
    <property type="entry name" value="Ypt/Rab-GAP domain of gyp1p, domain 3"/>
    <property type="match status" value="1"/>
</dbReference>
<dbReference type="InterPro" id="IPR035969">
    <property type="entry name" value="Rab-GAP_TBC_sf"/>
</dbReference>
<keyword evidence="4" id="KW-1185">Reference proteome</keyword>
<dbReference type="OrthoDB" id="159449at2759"/>
<proteinExistence type="predicted"/>
<gene>
    <name evidence="3" type="ORF">BB560_004698</name>
</gene>
<dbReference type="AlphaFoldDB" id="A0A2T9Z8I5"/>
<dbReference type="PANTHER" id="PTHR47219:SF9">
    <property type="entry name" value="GTPASE ACTIVATING PROTEIN AND CENTROSOME-ASSOCIATED, ISOFORM B"/>
    <property type="match status" value="1"/>
</dbReference>
<protein>
    <recommendedName>
        <fullName evidence="2">Rab-GAP TBC domain-containing protein</fullName>
    </recommendedName>
</protein>
<dbReference type="Gene3D" id="1.10.8.270">
    <property type="entry name" value="putative rabgap domain of human tbc1 domain family member 14 like domains"/>
    <property type="match status" value="1"/>
</dbReference>
<sequence length="731" mass="82643">MVLINKDSSSNLNQSEVVLLEDLFIPVTSKRYISSFNSHQASPSPYNYKDLAWTLNNSDAQTVLDASEFLQELNGSQRPYQDSTATPPAEDNHISPQPFDLKQNDISRIGSNNTPISSLPEAEYPEEFSPDLNQFLNEDSPLLSTPPLDLSLSTTTSKPKDILTSVIARRSSNVYTIENLASLFHSGSEIQIANDFIASAKNAYKIIKYINLLEKNFKYQADMISARNKMSRNRILQNSQNLSPKPLPTVPPTSDPTTNNGDALDLPTKRESVQGNTLFESMLSKKSNNPFANTLLKLGLSSMALGVMKHEPENDSSNNDPLNIEKELDALNNPDKHSGRFSTSSSFSRLIGPDASNAHPSISNPNLKLAALQFLDNQNPNLNSLNVGEMRAKKLQSLEKIDSFGFLTFSDDQLKEARERNVSRYASRNSFRSVREDYNSQLSTKPSTDENSEKLLGEWDTILTTFSPKQIRKSQKMQSLAKNGFPYLRRPQIYWSLLNAYDIHYNTIKDSTFYDEYTRILTSSTENTIFEVIERDLNRSFPSHAYFYDESCNGQKKMRRILRAYANYNPNVGYCQGMNQIVGILLIVGLPEVEAFWTLVVLLETYLLDYFTPQLTQLCIHGKVFGVLLSEHNKKLANHLENAGVDPLMYVTPWFMTIFAMSLPFDSVIRIWDWFIFRGPKVLFRVALGIMDILSPELLNNCNTIDKILKLLLHIPHSTVTPDKIFNAANK</sequence>
<dbReference type="InterPro" id="IPR050302">
    <property type="entry name" value="Rab_GAP_TBC_domain"/>
</dbReference>